<dbReference type="EMBL" id="JAYKXP010000162">
    <property type="protein sequence ID" value="KAK7021806.1"/>
    <property type="molecule type" value="Genomic_DNA"/>
</dbReference>
<proteinExistence type="predicted"/>
<accession>A0AAW0B8Z1</accession>
<comment type="caution">
    <text evidence="1">The sequence shown here is derived from an EMBL/GenBank/DDBJ whole genome shotgun (WGS) entry which is preliminary data.</text>
</comment>
<dbReference type="Proteomes" id="UP001383192">
    <property type="component" value="Unassembled WGS sequence"/>
</dbReference>
<dbReference type="AlphaFoldDB" id="A0AAW0B8Z1"/>
<reference evidence="1 2" key="1">
    <citation type="submission" date="2024-01" db="EMBL/GenBank/DDBJ databases">
        <title>A draft genome for a cacao thread blight-causing isolate of Paramarasmius palmivorus.</title>
        <authorList>
            <person name="Baruah I.K."/>
            <person name="Bukari Y."/>
            <person name="Amoako-Attah I."/>
            <person name="Meinhardt L.W."/>
            <person name="Bailey B.A."/>
            <person name="Cohen S.P."/>
        </authorList>
    </citation>
    <scope>NUCLEOTIDE SEQUENCE [LARGE SCALE GENOMIC DNA]</scope>
    <source>
        <strain evidence="1 2">GH-12</strain>
    </source>
</reference>
<keyword evidence="2" id="KW-1185">Reference proteome</keyword>
<sequence length="91" mass="9898">MSALSAQLVLPSARRLGKGILPIALRIYKTLLALSSLGPLEEPTRPEFASSKTILYLEAGNDLWFRLLDLAQVDGTLMRSIDSSANTSSKH</sequence>
<name>A0AAW0B8Z1_9AGAR</name>
<protein>
    <submittedName>
        <fullName evidence="1">Uncharacterized protein</fullName>
    </submittedName>
</protein>
<evidence type="ECO:0000313" key="1">
    <source>
        <dbReference type="EMBL" id="KAK7021806.1"/>
    </source>
</evidence>
<gene>
    <name evidence="1" type="ORF">VNI00_017250</name>
</gene>
<organism evidence="1 2">
    <name type="scientific">Paramarasmius palmivorus</name>
    <dbReference type="NCBI Taxonomy" id="297713"/>
    <lineage>
        <taxon>Eukaryota</taxon>
        <taxon>Fungi</taxon>
        <taxon>Dikarya</taxon>
        <taxon>Basidiomycota</taxon>
        <taxon>Agaricomycotina</taxon>
        <taxon>Agaricomycetes</taxon>
        <taxon>Agaricomycetidae</taxon>
        <taxon>Agaricales</taxon>
        <taxon>Marasmiineae</taxon>
        <taxon>Marasmiaceae</taxon>
        <taxon>Paramarasmius</taxon>
    </lineage>
</organism>
<evidence type="ECO:0000313" key="2">
    <source>
        <dbReference type="Proteomes" id="UP001383192"/>
    </source>
</evidence>